<dbReference type="Gene3D" id="1.10.10.2360">
    <property type="match status" value="2"/>
</dbReference>
<sequence length="536" mass="58354">MANRDMPRSENMRWDDPMLVRAFDSALQKYQEMHGHPVEPLPKDPYSSPFKQEDTEGSLDHLRENDLQKRRGESAASVEEVEEEAESDVNESELESLILAAHIDEGNAEEVESGETFEASVGDPEPQLSGADSRKHDEGSEIEAKNLEGPEIKGVPAQQESEYTVEQYYEWLQWQASQQGATDAAETHPPPTTIIHHHHYYYPVAGPPDASPESVPTATAEQGGAVKTSPSAPAPAVANDKFKTSVSAASPQDYPAWPTFQLPQNPPLEQHSVPAGPAPCASSTHVGILNVAQEQSSAAVRRTNFEPTLSPDGGDSGEKLMTVTAMPEYESKSLEELRLQGYPRGTRGVKYHPTSIEDWGFPPEMYQCLTAMEAYRNKSLEELRWEDHAFLGDLPGSWVRRDGDTSPQAGVQGFVFPSAGEGEPSVCEGRTVGTQEDGAVCGRLVSEYEGEGTASGTEWKARAEQPAGVSNWQEAATVGGDAPRPSSVLAGAVAGAQADGALPQIDPVLQDLLSAYYWMGYQTARYLHSRNERPEH</sequence>
<evidence type="ECO:0000256" key="1">
    <source>
        <dbReference type="SAM" id="MobiDB-lite"/>
    </source>
</evidence>
<feature type="region of interest" description="Disordered" evidence="1">
    <location>
        <begin position="207"/>
        <end position="237"/>
    </location>
</feature>
<feature type="region of interest" description="Disordered" evidence="1">
    <location>
        <begin position="31"/>
        <end position="158"/>
    </location>
</feature>
<dbReference type="PANTHER" id="PTHR23198:SF6">
    <property type="entry name" value="NUCLEAR PORE COMPLEX PROTEIN NUP98-NUP96"/>
    <property type="match status" value="1"/>
</dbReference>
<dbReference type="Proteomes" id="UP000054558">
    <property type="component" value="Unassembled WGS sequence"/>
</dbReference>
<dbReference type="STRING" id="105231.A0A1Y1HQN6"/>
<dbReference type="InterPro" id="IPR037665">
    <property type="entry name" value="Nucleoporin_S59-like"/>
</dbReference>
<dbReference type="OrthoDB" id="3797628at2759"/>
<reference evidence="2 3" key="1">
    <citation type="journal article" date="2014" name="Nat. Commun.">
        <title>Klebsormidium flaccidum genome reveals primary factors for plant terrestrial adaptation.</title>
        <authorList>
            <person name="Hori K."/>
            <person name="Maruyama F."/>
            <person name="Fujisawa T."/>
            <person name="Togashi T."/>
            <person name="Yamamoto N."/>
            <person name="Seo M."/>
            <person name="Sato S."/>
            <person name="Yamada T."/>
            <person name="Mori H."/>
            <person name="Tajima N."/>
            <person name="Moriyama T."/>
            <person name="Ikeuchi M."/>
            <person name="Watanabe M."/>
            <person name="Wada H."/>
            <person name="Kobayashi K."/>
            <person name="Saito M."/>
            <person name="Masuda T."/>
            <person name="Sasaki-Sekimoto Y."/>
            <person name="Mashiguchi K."/>
            <person name="Awai K."/>
            <person name="Shimojima M."/>
            <person name="Masuda S."/>
            <person name="Iwai M."/>
            <person name="Nobusawa T."/>
            <person name="Narise T."/>
            <person name="Kondo S."/>
            <person name="Saito H."/>
            <person name="Sato R."/>
            <person name="Murakawa M."/>
            <person name="Ihara Y."/>
            <person name="Oshima-Yamada Y."/>
            <person name="Ohtaka K."/>
            <person name="Satoh M."/>
            <person name="Sonobe K."/>
            <person name="Ishii M."/>
            <person name="Ohtani R."/>
            <person name="Kanamori-Sato M."/>
            <person name="Honoki R."/>
            <person name="Miyazaki D."/>
            <person name="Mochizuki H."/>
            <person name="Umetsu J."/>
            <person name="Higashi K."/>
            <person name="Shibata D."/>
            <person name="Kamiya Y."/>
            <person name="Sato N."/>
            <person name="Nakamura Y."/>
            <person name="Tabata S."/>
            <person name="Ida S."/>
            <person name="Kurokawa K."/>
            <person name="Ohta H."/>
        </authorList>
    </citation>
    <scope>NUCLEOTIDE SEQUENCE [LARGE SCALE GENOMIC DNA]</scope>
    <source>
        <strain evidence="2 3">NIES-2285</strain>
    </source>
</reference>
<gene>
    <name evidence="2" type="ORF">KFL_000280060</name>
</gene>
<feature type="region of interest" description="Disordered" evidence="1">
    <location>
        <begin position="255"/>
        <end position="279"/>
    </location>
</feature>
<organism evidence="2 3">
    <name type="scientific">Klebsormidium nitens</name>
    <name type="common">Green alga</name>
    <name type="synonym">Ulothrix nitens</name>
    <dbReference type="NCBI Taxonomy" id="105231"/>
    <lineage>
        <taxon>Eukaryota</taxon>
        <taxon>Viridiplantae</taxon>
        <taxon>Streptophyta</taxon>
        <taxon>Klebsormidiophyceae</taxon>
        <taxon>Klebsormidiales</taxon>
        <taxon>Klebsormidiaceae</taxon>
        <taxon>Klebsormidium</taxon>
    </lineage>
</organism>
<proteinExistence type="predicted"/>
<feature type="compositionally biased region" description="Basic and acidic residues" evidence="1">
    <location>
        <begin position="51"/>
        <end position="73"/>
    </location>
</feature>
<accession>A0A1Y1HQN6</accession>
<name>A0A1Y1HQN6_KLENI</name>
<dbReference type="AlphaFoldDB" id="A0A1Y1HQN6"/>
<dbReference type="Pfam" id="PF21240">
    <property type="entry name" value="Nup98_GLEBS"/>
    <property type="match status" value="2"/>
</dbReference>
<evidence type="ECO:0000313" key="3">
    <source>
        <dbReference type="Proteomes" id="UP000054558"/>
    </source>
</evidence>
<evidence type="ECO:0000313" key="2">
    <source>
        <dbReference type="EMBL" id="GAQ79301.1"/>
    </source>
</evidence>
<feature type="compositionally biased region" description="Basic and acidic residues" evidence="1">
    <location>
        <begin position="132"/>
        <end position="151"/>
    </location>
</feature>
<dbReference type="EMBL" id="DF236977">
    <property type="protein sequence ID" value="GAQ79301.1"/>
    <property type="molecule type" value="Genomic_DNA"/>
</dbReference>
<keyword evidence="3" id="KW-1185">Reference proteome</keyword>
<dbReference type="GO" id="GO:0005643">
    <property type="term" value="C:nuclear pore"/>
    <property type="evidence" value="ECO:0007669"/>
    <property type="project" value="InterPro"/>
</dbReference>
<feature type="compositionally biased region" description="Acidic residues" evidence="1">
    <location>
        <begin position="79"/>
        <end position="94"/>
    </location>
</feature>
<protein>
    <submittedName>
        <fullName evidence="2">Uncharacterized protein</fullName>
    </submittedName>
</protein>
<dbReference type="PANTHER" id="PTHR23198">
    <property type="entry name" value="NUCLEOPORIN"/>
    <property type="match status" value="1"/>
</dbReference>
<feature type="compositionally biased region" description="Acidic residues" evidence="1">
    <location>
        <begin position="106"/>
        <end position="115"/>
    </location>
</feature>